<dbReference type="InterPro" id="IPR019800">
    <property type="entry name" value="Glyco_hydro_3_AS"/>
</dbReference>
<evidence type="ECO:0000256" key="11">
    <source>
        <dbReference type="RuleBase" id="RU361161"/>
    </source>
</evidence>
<evidence type="ECO:0000256" key="6">
    <source>
        <dbReference type="ARBA" id="ARBA00022801"/>
    </source>
</evidence>
<dbReference type="InterPro" id="IPR001764">
    <property type="entry name" value="Glyco_hydro_3_N"/>
</dbReference>
<keyword evidence="10 11" id="KW-0624">Polysaccharide degradation</keyword>
<dbReference type="PRINTS" id="PR00133">
    <property type="entry name" value="GLHYDRLASE3"/>
</dbReference>
<dbReference type="InterPro" id="IPR050288">
    <property type="entry name" value="Cellulose_deg_GH3"/>
</dbReference>
<keyword evidence="15" id="KW-1185">Reference proteome</keyword>
<comment type="caution">
    <text evidence="14">The sequence shown here is derived from an EMBL/GenBank/DDBJ whole genome shotgun (WGS) entry which is preliminary data.</text>
</comment>
<dbReference type="PANTHER" id="PTHR42715:SF29">
    <property type="entry name" value="BETA-GLUCOSIDASE A-RELATED"/>
    <property type="match status" value="1"/>
</dbReference>
<comment type="catalytic activity">
    <reaction evidence="1 11">
        <text>Hydrolysis of terminal, non-reducing beta-D-glucosyl residues with release of beta-D-glucose.</text>
        <dbReference type="EC" id="3.2.1.21"/>
    </reaction>
</comment>
<dbReference type="OrthoDB" id="416222at2759"/>
<dbReference type="InterPro" id="IPR017853">
    <property type="entry name" value="GH"/>
</dbReference>
<dbReference type="GO" id="GO:0030245">
    <property type="term" value="P:cellulose catabolic process"/>
    <property type="evidence" value="ECO:0007669"/>
    <property type="project" value="UniProtKB-UniPathway"/>
</dbReference>
<dbReference type="InterPro" id="IPR036962">
    <property type="entry name" value="Glyco_hydro_3_N_sf"/>
</dbReference>
<sequence length="901" mass="97733">MKSFSAAILAVAGSVAAYDYSQLAASKNNYGAPLSEDPNTTYPEYVSDNPIVVAGSNDYQVSPPKYPSPWTEGLGDWAEAYEEAKAFVSQLTLAEKVNLTTGTGWQLEKCVGNTGGIPRLNFRGLCLQDSPVGIRMTDFNSVFPAGVNVAATWDRKLAYARGKAMGEEFAGKGIDVQLGPVAGPLGRVPEGGRNWEGFSPDPILTGQLFAESIKGIQSAGVIATGKHYIMNEQDHFRLVPDSTAFGFNISEPFSANIDDETLHELYLWPFADGVRAGVGSIMCSYNQVNDSQACQNSYVLNHLLKGELGFQGFVMSDWLGTHSGVASVLAGLDMTMPGEATAYNTLDSFYGTNLTVAVLNGTIPAWRIDDMATRVLSAFFYVGLQVEREPENFQSWTTDTYGYQHYYTGQGGIVQVNQHVNVQGDHAALIRQLGAESVVLLKNNNSALPLTGDEPLTAVFGNDAGPNIDGPNACSDRGCDNGTLGMAWGSGSAEFPYLITPDTAIQNEVRSRNGSYESSLNNWNLDPVGELARRANVSIVFANSDSGEWYLEVDGNLGDRNNLTFWQNADAAVERVAGNCSNTILVVHSVGPILLEKYKKHPNITAILWAGVPGQESGNAIADVLYGRVNPGGKLPFTVGKDRKDYGADVLYTPNAPVPQINFKEGSFIDYRAFDAYNVTPTYEFGFGLSYTTFSYSDLKIKKGNASAYESFSGYTIEAPTLGNFSKNPSHYLFPANFSRVSLFHYPWLNSTNFTLATADPHYGVDSDSFIPEGARDGSAQPVPKAGGAPGGNPRLYDIAYTVEATVTNTGDVAGYEVPQLYINRGGPYDPVRELRGFERLWIEAGESKTFTVELTTRDISSWSVVEQDWYVRNTTKKIWVGPSSRNLPLQGVLGEAAKSY</sequence>
<evidence type="ECO:0000256" key="7">
    <source>
        <dbReference type="ARBA" id="ARBA00023180"/>
    </source>
</evidence>
<dbReference type="FunFam" id="3.20.20.300:FF:000002">
    <property type="entry name" value="Probable beta-glucosidase"/>
    <property type="match status" value="1"/>
</dbReference>
<protein>
    <recommendedName>
        <fullName evidence="4 11">beta-glucosidase</fullName>
        <ecNumber evidence="4 11">3.2.1.21</ecNumber>
    </recommendedName>
</protein>
<evidence type="ECO:0000313" key="14">
    <source>
        <dbReference type="EMBL" id="KAF7197730.1"/>
    </source>
</evidence>
<keyword evidence="6 11" id="KW-0378">Hydrolase</keyword>
<dbReference type="EMBL" id="JABCIY010000007">
    <property type="protein sequence ID" value="KAF7197730.1"/>
    <property type="molecule type" value="Genomic_DNA"/>
</dbReference>
<gene>
    <name evidence="14" type="ORF">HII31_00819</name>
</gene>
<evidence type="ECO:0000256" key="9">
    <source>
        <dbReference type="ARBA" id="ARBA00023295"/>
    </source>
</evidence>
<dbReference type="SUPFAM" id="SSF52279">
    <property type="entry name" value="Beta-D-glucan exohydrolase, C-terminal domain"/>
    <property type="match status" value="1"/>
</dbReference>
<dbReference type="InterPro" id="IPR026891">
    <property type="entry name" value="Fn3-like"/>
</dbReference>
<dbReference type="SUPFAM" id="SSF51445">
    <property type="entry name" value="(Trans)glycosidases"/>
    <property type="match status" value="1"/>
</dbReference>
<evidence type="ECO:0000313" key="15">
    <source>
        <dbReference type="Proteomes" id="UP000660729"/>
    </source>
</evidence>
<dbReference type="EC" id="3.2.1.21" evidence="4 11"/>
<keyword evidence="8 11" id="KW-0119">Carbohydrate metabolism</keyword>
<feature type="chain" id="PRO_5034849874" description="beta-glucosidase" evidence="12">
    <location>
        <begin position="18"/>
        <end position="901"/>
    </location>
</feature>
<name>A0A8H6RTQ7_9PEZI</name>
<dbReference type="Gene3D" id="3.20.20.300">
    <property type="entry name" value="Glycoside hydrolase, family 3, N-terminal domain"/>
    <property type="match status" value="1"/>
</dbReference>
<evidence type="ECO:0000256" key="8">
    <source>
        <dbReference type="ARBA" id="ARBA00023277"/>
    </source>
</evidence>
<dbReference type="Proteomes" id="UP000660729">
    <property type="component" value="Unassembled WGS sequence"/>
</dbReference>
<feature type="signal peptide" evidence="12">
    <location>
        <begin position="1"/>
        <end position="17"/>
    </location>
</feature>
<evidence type="ECO:0000256" key="1">
    <source>
        <dbReference type="ARBA" id="ARBA00000448"/>
    </source>
</evidence>
<dbReference type="InterPro" id="IPR013783">
    <property type="entry name" value="Ig-like_fold"/>
</dbReference>
<evidence type="ECO:0000256" key="3">
    <source>
        <dbReference type="ARBA" id="ARBA00005336"/>
    </source>
</evidence>
<dbReference type="GO" id="GO:0008422">
    <property type="term" value="F:beta-glucosidase activity"/>
    <property type="evidence" value="ECO:0007669"/>
    <property type="project" value="UniProtKB-EC"/>
</dbReference>
<feature type="domain" description="Fibronectin type III-like" evidence="13">
    <location>
        <begin position="817"/>
        <end position="885"/>
    </location>
</feature>
<dbReference type="PANTHER" id="PTHR42715">
    <property type="entry name" value="BETA-GLUCOSIDASE"/>
    <property type="match status" value="1"/>
</dbReference>
<dbReference type="FunFam" id="3.40.50.1700:FF:000003">
    <property type="entry name" value="Probable beta-glucosidase"/>
    <property type="match status" value="1"/>
</dbReference>
<keyword evidence="5 12" id="KW-0732">Signal</keyword>
<dbReference type="Pfam" id="PF00933">
    <property type="entry name" value="Glyco_hydro_3"/>
    <property type="match status" value="1"/>
</dbReference>
<dbReference type="SMART" id="SM01217">
    <property type="entry name" value="Fn3_like"/>
    <property type="match status" value="1"/>
</dbReference>
<evidence type="ECO:0000256" key="10">
    <source>
        <dbReference type="ARBA" id="ARBA00023326"/>
    </source>
</evidence>
<dbReference type="InterPro" id="IPR036881">
    <property type="entry name" value="Glyco_hydro_3_C_sf"/>
</dbReference>
<keyword evidence="7" id="KW-0325">Glycoprotein</keyword>
<evidence type="ECO:0000259" key="13">
    <source>
        <dbReference type="SMART" id="SM01217"/>
    </source>
</evidence>
<evidence type="ECO:0000256" key="5">
    <source>
        <dbReference type="ARBA" id="ARBA00022729"/>
    </source>
</evidence>
<dbReference type="InterPro" id="IPR002772">
    <property type="entry name" value="Glyco_hydro_3_C"/>
</dbReference>
<dbReference type="Gene3D" id="2.60.40.10">
    <property type="entry name" value="Immunoglobulins"/>
    <property type="match status" value="1"/>
</dbReference>
<evidence type="ECO:0000256" key="2">
    <source>
        <dbReference type="ARBA" id="ARBA00004987"/>
    </source>
</evidence>
<reference evidence="14" key="1">
    <citation type="submission" date="2020-04" db="EMBL/GenBank/DDBJ databases">
        <title>Draft genome resource of the tomato pathogen Pseudocercospora fuligena.</title>
        <authorList>
            <person name="Zaccaron A."/>
        </authorList>
    </citation>
    <scope>NUCLEOTIDE SEQUENCE</scope>
    <source>
        <strain evidence="14">PF001</strain>
    </source>
</reference>
<keyword evidence="9 11" id="KW-0326">Glycosidase</keyword>
<organism evidence="14 15">
    <name type="scientific">Pseudocercospora fuligena</name>
    <dbReference type="NCBI Taxonomy" id="685502"/>
    <lineage>
        <taxon>Eukaryota</taxon>
        <taxon>Fungi</taxon>
        <taxon>Dikarya</taxon>
        <taxon>Ascomycota</taxon>
        <taxon>Pezizomycotina</taxon>
        <taxon>Dothideomycetes</taxon>
        <taxon>Dothideomycetidae</taxon>
        <taxon>Mycosphaerellales</taxon>
        <taxon>Mycosphaerellaceae</taxon>
        <taxon>Pseudocercospora</taxon>
    </lineage>
</organism>
<dbReference type="UniPathway" id="UPA00696"/>
<evidence type="ECO:0000256" key="12">
    <source>
        <dbReference type="SAM" id="SignalP"/>
    </source>
</evidence>
<dbReference type="Pfam" id="PF01915">
    <property type="entry name" value="Glyco_hydro_3_C"/>
    <property type="match status" value="1"/>
</dbReference>
<comment type="pathway">
    <text evidence="2 11">Glycan metabolism; cellulose degradation.</text>
</comment>
<proteinExistence type="inferred from homology"/>
<dbReference type="AlphaFoldDB" id="A0A8H6RTQ7"/>
<dbReference type="Pfam" id="PF14310">
    <property type="entry name" value="Fn3-like"/>
    <property type="match status" value="1"/>
</dbReference>
<comment type="similarity">
    <text evidence="3 11">Belongs to the glycosyl hydrolase 3 family.</text>
</comment>
<dbReference type="PROSITE" id="PS00775">
    <property type="entry name" value="GLYCOSYL_HYDROL_F3"/>
    <property type="match status" value="1"/>
</dbReference>
<dbReference type="Gene3D" id="3.40.50.1700">
    <property type="entry name" value="Glycoside hydrolase family 3 C-terminal domain"/>
    <property type="match status" value="1"/>
</dbReference>
<evidence type="ECO:0000256" key="4">
    <source>
        <dbReference type="ARBA" id="ARBA00012744"/>
    </source>
</evidence>
<accession>A0A8H6RTQ7</accession>